<protein>
    <submittedName>
        <fullName evidence="2">Uncharacterized protein</fullName>
    </submittedName>
</protein>
<keyword evidence="3" id="KW-1185">Reference proteome</keyword>
<accession>A0A1H1Q149</accession>
<evidence type="ECO:0000313" key="3">
    <source>
        <dbReference type="Proteomes" id="UP000199092"/>
    </source>
</evidence>
<reference evidence="2 3" key="1">
    <citation type="submission" date="2016-10" db="EMBL/GenBank/DDBJ databases">
        <authorList>
            <person name="de Groot N.N."/>
        </authorList>
    </citation>
    <scope>NUCLEOTIDE SEQUENCE [LARGE SCALE GENOMIC DNA]</scope>
    <source>
        <strain evidence="2 3">DSM 21741</strain>
    </source>
</reference>
<dbReference type="EMBL" id="LT629749">
    <property type="protein sequence ID" value="SDS17114.1"/>
    <property type="molecule type" value="Genomic_DNA"/>
</dbReference>
<feature type="region of interest" description="Disordered" evidence="1">
    <location>
        <begin position="39"/>
        <end position="67"/>
    </location>
</feature>
<dbReference type="AlphaFoldDB" id="A0A1H1Q149"/>
<gene>
    <name evidence="2" type="ORF">SAMN04488543_1211</name>
</gene>
<organism evidence="2 3">
    <name type="scientific">Friedmanniella luteola</name>
    <dbReference type="NCBI Taxonomy" id="546871"/>
    <lineage>
        <taxon>Bacteria</taxon>
        <taxon>Bacillati</taxon>
        <taxon>Actinomycetota</taxon>
        <taxon>Actinomycetes</taxon>
        <taxon>Propionibacteriales</taxon>
        <taxon>Nocardioidaceae</taxon>
        <taxon>Friedmanniella</taxon>
    </lineage>
</organism>
<proteinExistence type="predicted"/>
<dbReference type="STRING" id="546871.SAMN04488543_1211"/>
<name>A0A1H1Q149_9ACTN</name>
<dbReference type="Proteomes" id="UP000199092">
    <property type="component" value="Chromosome I"/>
</dbReference>
<evidence type="ECO:0000256" key="1">
    <source>
        <dbReference type="SAM" id="MobiDB-lite"/>
    </source>
</evidence>
<evidence type="ECO:0000313" key="2">
    <source>
        <dbReference type="EMBL" id="SDS17114.1"/>
    </source>
</evidence>
<dbReference type="RefSeq" id="WP_157720316.1">
    <property type="nucleotide sequence ID" value="NZ_LT629749.1"/>
</dbReference>
<sequence>MSGRRLSGSSGRRRRVVTAVVAGVAGAAAAITAAVIASGSPAPAGPPYQDASQPPAPMPSGAAAQQLPDGTWVSRLLPFAGPFPTREALDRAVAEAREQGLIS</sequence>